<evidence type="ECO:0000313" key="3">
    <source>
        <dbReference type="EMBL" id="MBO0932910.1"/>
    </source>
</evidence>
<accession>A0A939G9R3</accession>
<dbReference type="Proteomes" id="UP000664795">
    <property type="component" value="Unassembled WGS sequence"/>
</dbReference>
<proteinExistence type="predicted"/>
<sequence>MLYCTLFIIHCTFFFAQAQPTVDTIIDPRMATVLLYPQLGSTVGDPARTLNVPIVNIDDQVNTPLVLEFDDLTAVYRNFRAKIIHCNADWKRSVLNDVEFTYEYNDNPITEYQVSVATKIPYYHYRYAVPRLKLPGNYVLVVYNEQNQEQILFTRRFRLYTQRVNVAAGVRFSTDISRQYNDQQIELSLDYRAYQAQVTSPQDDFKVVIRQNYRDDRSVYNLRPTNVRVFDQLLEYRALDLRNTFPGGNEFRYFDTRTLFSRANYVEKISRLADRNVAYVQAGRPRSPQAYTQFDDFNGLFVVDHLESHNGSVEADYAETVFTLLIDELPNVSVYANGAFNFWALNDRNRLTYDAALGGYRGTIWLKQGVYNYDYAVTGVVPPISRSGVGPTIGNESLIEGDFSQTENDYEIFVYQRPPAARADQLVGYQKISYGKRK</sequence>
<name>A0A939G9R3_9BACT</name>
<dbReference type="Pfam" id="PF17116">
    <property type="entry name" value="T9SS_plug_1st"/>
    <property type="match status" value="1"/>
</dbReference>
<organism evidence="3 4">
    <name type="scientific">Fibrella aquatilis</name>
    <dbReference type="NCBI Taxonomy" id="2817059"/>
    <lineage>
        <taxon>Bacteria</taxon>
        <taxon>Pseudomonadati</taxon>
        <taxon>Bacteroidota</taxon>
        <taxon>Cytophagia</taxon>
        <taxon>Cytophagales</taxon>
        <taxon>Spirosomataceae</taxon>
        <taxon>Fibrella</taxon>
    </lineage>
</organism>
<evidence type="ECO:0000256" key="1">
    <source>
        <dbReference type="SAM" id="SignalP"/>
    </source>
</evidence>
<keyword evidence="1" id="KW-0732">Signal</keyword>
<reference evidence="3 4" key="1">
    <citation type="submission" date="2021-03" db="EMBL/GenBank/DDBJ databases">
        <title>Fibrella sp. HMF5036 genome sequencing and assembly.</title>
        <authorList>
            <person name="Kang H."/>
            <person name="Kim H."/>
            <person name="Bae S."/>
            <person name="Joh K."/>
        </authorList>
    </citation>
    <scope>NUCLEOTIDE SEQUENCE [LARGE SCALE GENOMIC DNA]</scope>
    <source>
        <strain evidence="3 4">HMF5036</strain>
    </source>
</reference>
<comment type="caution">
    <text evidence="3">The sequence shown here is derived from an EMBL/GenBank/DDBJ whole genome shotgun (WGS) entry which is preliminary data.</text>
</comment>
<dbReference type="RefSeq" id="WP_207336870.1">
    <property type="nucleotide sequence ID" value="NZ_JAFMYU010000015.1"/>
</dbReference>
<feature type="domain" description="Type 9 secretion system plug protein N-terminal" evidence="2">
    <location>
        <begin position="48"/>
        <end position="160"/>
    </location>
</feature>
<dbReference type="AlphaFoldDB" id="A0A939G9R3"/>
<gene>
    <name evidence="3" type="ORF">J2I48_18010</name>
</gene>
<dbReference type="InterPro" id="IPR031345">
    <property type="entry name" value="T9SS_Plug_N"/>
</dbReference>
<keyword evidence="4" id="KW-1185">Reference proteome</keyword>
<evidence type="ECO:0000313" key="4">
    <source>
        <dbReference type="Proteomes" id="UP000664795"/>
    </source>
</evidence>
<dbReference type="EMBL" id="JAFMYU010000015">
    <property type="protein sequence ID" value="MBO0932910.1"/>
    <property type="molecule type" value="Genomic_DNA"/>
</dbReference>
<feature type="signal peptide" evidence="1">
    <location>
        <begin position="1"/>
        <end position="18"/>
    </location>
</feature>
<evidence type="ECO:0000259" key="2">
    <source>
        <dbReference type="Pfam" id="PF17116"/>
    </source>
</evidence>
<feature type="chain" id="PRO_5037321927" evidence="1">
    <location>
        <begin position="19"/>
        <end position="438"/>
    </location>
</feature>
<protein>
    <submittedName>
        <fullName evidence="3">DUF5103 domain-containing protein</fullName>
    </submittedName>
</protein>